<protein>
    <submittedName>
        <fullName evidence="4">Stringent starvation protein A</fullName>
    </submittedName>
</protein>
<dbReference type="Pfam" id="PF00043">
    <property type="entry name" value="GST_C"/>
    <property type="match status" value="1"/>
</dbReference>
<dbReference type="InterPro" id="IPR050983">
    <property type="entry name" value="GST_Omega/HSP26"/>
</dbReference>
<dbReference type="PROSITE" id="PS50405">
    <property type="entry name" value="GST_CTER"/>
    <property type="match status" value="1"/>
</dbReference>
<accession>A0AB94IC97</accession>
<dbReference type="InterPro" id="IPR036282">
    <property type="entry name" value="Glutathione-S-Trfase_C_sf"/>
</dbReference>
<evidence type="ECO:0000313" key="5">
    <source>
        <dbReference type="Proteomes" id="UP000506160"/>
    </source>
</evidence>
<dbReference type="InterPro" id="IPR004046">
    <property type="entry name" value="GST_C"/>
</dbReference>
<dbReference type="Pfam" id="PF02798">
    <property type="entry name" value="GST_N"/>
    <property type="match status" value="1"/>
</dbReference>
<evidence type="ECO:0000256" key="1">
    <source>
        <dbReference type="RuleBase" id="RU003494"/>
    </source>
</evidence>
<dbReference type="PANTHER" id="PTHR43968">
    <property type="match status" value="1"/>
</dbReference>
<dbReference type="Proteomes" id="UP000506160">
    <property type="component" value="Unassembled WGS sequence"/>
</dbReference>
<dbReference type="PROSITE" id="PS50404">
    <property type="entry name" value="GST_NTER"/>
    <property type="match status" value="1"/>
</dbReference>
<comment type="caution">
    <text evidence="4">The sequence shown here is derived from an EMBL/GenBank/DDBJ whole genome shotgun (WGS) entry which is preliminary data.</text>
</comment>
<name>A0AB94IC97_9GAMM</name>
<gene>
    <name evidence="4" type="primary">sspA</name>
    <name evidence="4" type="ORF">O970_05840</name>
</gene>
<dbReference type="InterPro" id="IPR004045">
    <property type="entry name" value="Glutathione_S-Trfase_N"/>
</dbReference>
<organism evidence="4 5">
    <name type="scientific">Candidatus Schmidhempelia bombi str. Bimp</name>
    <dbReference type="NCBI Taxonomy" id="1387197"/>
    <lineage>
        <taxon>Bacteria</taxon>
        <taxon>Pseudomonadati</taxon>
        <taxon>Pseudomonadota</taxon>
        <taxon>Gammaproteobacteria</taxon>
        <taxon>Orbales</taxon>
        <taxon>Orbaceae</taxon>
        <taxon>Candidatus Schmidhempelia</taxon>
    </lineage>
</organism>
<dbReference type="InterPro" id="IPR010987">
    <property type="entry name" value="Glutathione-S-Trfase_C-like"/>
</dbReference>
<dbReference type="SFLD" id="SFLDG00358">
    <property type="entry name" value="Main_(cytGST)"/>
    <property type="match status" value="1"/>
</dbReference>
<dbReference type="SUPFAM" id="SSF47616">
    <property type="entry name" value="GST C-terminal domain-like"/>
    <property type="match status" value="1"/>
</dbReference>
<dbReference type="GO" id="GO:0005737">
    <property type="term" value="C:cytoplasm"/>
    <property type="evidence" value="ECO:0007669"/>
    <property type="project" value="TreeGrafter"/>
</dbReference>
<dbReference type="PANTHER" id="PTHR43968:SF6">
    <property type="entry name" value="GLUTATHIONE S-TRANSFERASE OMEGA"/>
    <property type="match status" value="1"/>
</dbReference>
<dbReference type="InterPro" id="IPR036249">
    <property type="entry name" value="Thioredoxin-like_sf"/>
</dbReference>
<evidence type="ECO:0000259" key="2">
    <source>
        <dbReference type="PROSITE" id="PS50404"/>
    </source>
</evidence>
<evidence type="ECO:0000313" key="4">
    <source>
        <dbReference type="EMBL" id="TEA27033.1"/>
    </source>
</evidence>
<comment type="similarity">
    <text evidence="1">Belongs to the GST superfamily.</text>
</comment>
<dbReference type="InterPro" id="IPR040079">
    <property type="entry name" value="Glutathione_S-Trfase"/>
</dbReference>
<reference evidence="4 5" key="1">
    <citation type="journal article" date="2014" name="Appl. Environ. Microbiol.">
        <title>Genomic features of a bumble bee symbiont reflect its host environment.</title>
        <authorList>
            <person name="Martinson V.G."/>
            <person name="Magoc T."/>
            <person name="Koch H."/>
            <person name="Salzberg S.L."/>
            <person name="Moran N.A."/>
        </authorList>
    </citation>
    <scope>NUCLEOTIDE SEQUENCE [LARGE SCALE GENOMIC DNA]</scope>
    <source>
        <strain evidence="4 5">Bimp</strain>
    </source>
</reference>
<proteinExistence type="inferred from homology"/>
<evidence type="ECO:0000259" key="3">
    <source>
        <dbReference type="PROSITE" id="PS50405"/>
    </source>
</evidence>
<dbReference type="AlphaFoldDB" id="A0AB94IC97"/>
<dbReference type="SUPFAM" id="SSF52833">
    <property type="entry name" value="Thioredoxin-like"/>
    <property type="match status" value="1"/>
</dbReference>
<dbReference type="RefSeq" id="WP_024496202.1">
    <property type="nucleotide sequence ID" value="NZ_AWGA01000057.1"/>
</dbReference>
<dbReference type="Gene3D" id="1.20.1050.10">
    <property type="match status" value="1"/>
</dbReference>
<sequence length="211" mass="24303">MAVAVNKRSVMTLFSDSSNIYGHQIRLVLAEKGVTAEVEVVEANHLPQELLDLNPYGTIPTLIDRDLTLFEPHITLEYLDERFPHPPLMPVYPIARAQARLVMYRIRREWYTAYETIIKSSQSAEAAAARKTLQDDLTAISALFKEKPYFMSDDFSLNDCYMAPLLWRLPLLDVSLPKVAEKNLLPYMKRLFDRPAFVESLSEEEKKLRVL</sequence>
<feature type="domain" description="GST N-terminal" evidence="2">
    <location>
        <begin position="9"/>
        <end position="87"/>
    </location>
</feature>
<keyword evidence="5" id="KW-1185">Reference proteome</keyword>
<dbReference type="SFLD" id="SFLDS00019">
    <property type="entry name" value="Glutathione_Transferase_(cytos"/>
    <property type="match status" value="1"/>
</dbReference>
<dbReference type="Gene3D" id="3.40.30.10">
    <property type="entry name" value="Glutaredoxin"/>
    <property type="match status" value="1"/>
</dbReference>
<dbReference type="EMBL" id="AWGA01000057">
    <property type="protein sequence ID" value="TEA27033.1"/>
    <property type="molecule type" value="Genomic_DNA"/>
</dbReference>
<feature type="domain" description="GST C-terminal" evidence="3">
    <location>
        <begin position="92"/>
        <end position="210"/>
    </location>
</feature>